<organism evidence="2 3">
    <name type="scientific">Dibothriocephalus latus</name>
    <name type="common">Fish tapeworm</name>
    <name type="synonym">Diphyllobothrium latum</name>
    <dbReference type="NCBI Taxonomy" id="60516"/>
    <lineage>
        <taxon>Eukaryota</taxon>
        <taxon>Metazoa</taxon>
        <taxon>Spiralia</taxon>
        <taxon>Lophotrochozoa</taxon>
        <taxon>Platyhelminthes</taxon>
        <taxon>Cestoda</taxon>
        <taxon>Eucestoda</taxon>
        <taxon>Diphyllobothriidea</taxon>
        <taxon>Diphyllobothriidae</taxon>
        <taxon>Dibothriocephalus</taxon>
    </lineage>
</organism>
<feature type="compositionally biased region" description="Basic residues" evidence="1">
    <location>
        <begin position="25"/>
        <end position="38"/>
    </location>
</feature>
<gene>
    <name evidence="2" type="ORF">DILT_LOCUS18996</name>
</gene>
<dbReference type="Proteomes" id="UP000281553">
    <property type="component" value="Unassembled WGS sequence"/>
</dbReference>
<evidence type="ECO:0000256" key="1">
    <source>
        <dbReference type="SAM" id="MobiDB-lite"/>
    </source>
</evidence>
<accession>A0A3P7RJ16</accession>
<sequence>MTRLPPLKPRTSVSSRSWRACVRNWRVRRTRRRGKREGRMKPSPKSPLSSRPLVEAQPTDSPP</sequence>
<proteinExistence type="predicted"/>
<dbReference type="AlphaFoldDB" id="A0A3P7RJ16"/>
<evidence type="ECO:0000313" key="2">
    <source>
        <dbReference type="EMBL" id="VDN43106.1"/>
    </source>
</evidence>
<protein>
    <submittedName>
        <fullName evidence="2">Uncharacterized protein</fullName>
    </submittedName>
</protein>
<feature type="compositionally biased region" description="Low complexity" evidence="1">
    <location>
        <begin position="41"/>
        <end position="53"/>
    </location>
</feature>
<feature type="region of interest" description="Disordered" evidence="1">
    <location>
        <begin position="23"/>
        <end position="63"/>
    </location>
</feature>
<keyword evidence="3" id="KW-1185">Reference proteome</keyword>
<name>A0A3P7RJ16_DIBLA</name>
<reference evidence="2 3" key="1">
    <citation type="submission" date="2018-11" db="EMBL/GenBank/DDBJ databases">
        <authorList>
            <consortium name="Pathogen Informatics"/>
        </authorList>
    </citation>
    <scope>NUCLEOTIDE SEQUENCE [LARGE SCALE GENOMIC DNA]</scope>
</reference>
<dbReference type="EMBL" id="UYRU01106738">
    <property type="protein sequence ID" value="VDN43106.1"/>
    <property type="molecule type" value="Genomic_DNA"/>
</dbReference>
<evidence type="ECO:0000313" key="3">
    <source>
        <dbReference type="Proteomes" id="UP000281553"/>
    </source>
</evidence>